<keyword evidence="2" id="KW-1185">Reference proteome</keyword>
<accession>A0A165RU30</accession>
<dbReference type="Proteomes" id="UP000076727">
    <property type="component" value="Unassembled WGS sequence"/>
</dbReference>
<reference evidence="1 2" key="1">
    <citation type="journal article" date="2016" name="Mol. Biol. Evol.">
        <title>Comparative Genomics of Early-Diverging Mushroom-Forming Fungi Provides Insights into the Origins of Lignocellulose Decay Capabilities.</title>
        <authorList>
            <person name="Nagy L.G."/>
            <person name="Riley R."/>
            <person name="Tritt A."/>
            <person name="Adam C."/>
            <person name="Daum C."/>
            <person name="Floudas D."/>
            <person name="Sun H."/>
            <person name="Yadav J.S."/>
            <person name="Pangilinan J."/>
            <person name="Larsson K.H."/>
            <person name="Matsuura K."/>
            <person name="Barry K."/>
            <person name="Labutti K."/>
            <person name="Kuo R."/>
            <person name="Ohm R.A."/>
            <person name="Bhattacharya S.S."/>
            <person name="Shirouzu T."/>
            <person name="Yoshinaga Y."/>
            <person name="Martin F.M."/>
            <person name="Grigoriev I.V."/>
            <person name="Hibbett D.S."/>
        </authorList>
    </citation>
    <scope>NUCLEOTIDE SEQUENCE [LARGE SCALE GENOMIC DNA]</scope>
    <source>
        <strain evidence="1 2">L-15889</strain>
    </source>
</reference>
<name>A0A165RU30_9APHY</name>
<evidence type="ECO:0000313" key="1">
    <source>
        <dbReference type="EMBL" id="KZT71158.1"/>
    </source>
</evidence>
<evidence type="ECO:0000313" key="2">
    <source>
        <dbReference type="Proteomes" id="UP000076727"/>
    </source>
</evidence>
<sequence>MDGVVTSYTPPTPDDDSVPCPAAVQATSGNSPQILPTPERLEASGVRAISEPLAVLGGFV</sequence>
<dbReference type="AlphaFoldDB" id="A0A165RU30"/>
<organism evidence="1 2">
    <name type="scientific">Daedalea quercina L-15889</name>
    <dbReference type="NCBI Taxonomy" id="1314783"/>
    <lineage>
        <taxon>Eukaryota</taxon>
        <taxon>Fungi</taxon>
        <taxon>Dikarya</taxon>
        <taxon>Basidiomycota</taxon>
        <taxon>Agaricomycotina</taxon>
        <taxon>Agaricomycetes</taxon>
        <taxon>Polyporales</taxon>
        <taxon>Fomitopsis</taxon>
    </lineage>
</organism>
<proteinExistence type="predicted"/>
<protein>
    <submittedName>
        <fullName evidence="1">Uncharacterized protein</fullName>
    </submittedName>
</protein>
<dbReference type="EMBL" id="KV429047">
    <property type="protein sequence ID" value="KZT71158.1"/>
    <property type="molecule type" value="Genomic_DNA"/>
</dbReference>
<gene>
    <name evidence="1" type="ORF">DAEQUDRAFT_724529</name>
</gene>